<proteinExistence type="predicted"/>
<feature type="compositionally biased region" description="Basic and acidic residues" evidence="1">
    <location>
        <begin position="45"/>
        <end position="91"/>
    </location>
</feature>
<evidence type="ECO:0000313" key="2">
    <source>
        <dbReference type="EMBL" id="WNC12077.1"/>
    </source>
</evidence>
<dbReference type="AlphaFoldDB" id="A0AAJ6M3N6"/>
<evidence type="ECO:0000313" key="3">
    <source>
        <dbReference type="Proteomes" id="UP001258207"/>
    </source>
</evidence>
<reference evidence="2" key="1">
    <citation type="submission" date="2023-09" db="EMBL/GenBank/DDBJ databases">
        <title>First report of Pseudomonas coleopterorum DJ13 causing leaf spot on Rhododendron pulchrum Sweet in China.</title>
        <authorList>
            <person name="Zhang Y."/>
        </authorList>
    </citation>
    <scope>NUCLEOTIDE SEQUENCE</scope>
    <source>
        <strain evidence="2">DJ13</strain>
    </source>
</reference>
<protein>
    <submittedName>
        <fullName evidence="2">Uncharacterized protein</fullName>
    </submittedName>
</protein>
<dbReference type="EMBL" id="CP134081">
    <property type="protein sequence ID" value="WNC12077.1"/>
    <property type="molecule type" value="Genomic_DNA"/>
</dbReference>
<organism evidence="2 3">
    <name type="scientific">Pseudomonas coleopterorum</name>
    <dbReference type="NCBI Taxonomy" id="1605838"/>
    <lineage>
        <taxon>Bacteria</taxon>
        <taxon>Pseudomonadati</taxon>
        <taxon>Pseudomonadota</taxon>
        <taxon>Gammaproteobacteria</taxon>
        <taxon>Pseudomonadales</taxon>
        <taxon>Pseudomonadaceae</taxon>
        <taxon>Pseudomonas</taxon>
    </lineage>
</organism>
<accession>A0AAJ6M3N6</accession>
<gene>
    <name evidence="2" type="ORF">RI108_12400</name>
</gene>
<sequence>MLTDNAVLEFSLETFGHECHAQMPKLHDGPMCRPRTARRSTVTTENKESDREDLDHKPENAGKIGEEHKRENQQGEKERSPSDEGQSKPVG</sequence>
<name>A0AAJ6M3N6_9PSED</name>
<dbReference type="RefSeq" id="WP_310793181.1">
    <property type="nucleotide sequence ID" value="NZ_CP134081.1"/>
</dbReference>
<dbReference type="Proteomes" id="UP001258207">
    <property type="component" value="Chromosome"/>
</dbReference>
<evidence type="ECO:0000256" key="1">
    <source>
        <dbReference type="SAM" id="MobiDB-lite"/>
    </source>
</evidence>
<feature type="region of interest" description="Disordered" evidence="1">
    <location>
        <begin position="22"/>
        <end position="91"/>
    </location>
</feature>